<keyword evidence="2" id="KW-1185">Reference proteome</keyword>
<dbReference type="Proteomes" id="UP000184188">
    <property type="component" value="Unassembled WGS sequence"/>
</dbReference>
<proteinExistence type="predicted"/>
<dbReference type="EMBL" id="KV878351">
    <property type="protein sequence ID" value="OJJ43566.1"/>
    <property type="molecule type" value="Genomic_DNA"/>
</dbReference>
<sequence>AHCGTSREEAASLDCYFDPMSFSWLPADCYDAELTEAFLELKEWQWFTDADGSPAPRDAVMAGLYDQLFVSWEYHLLHCTYAWRKMHRALLHGWPIDDYIAQYTHTAHCESMLLAQQIDRNST</sequence>
<feature type="non-terminal residue" evidence="1">
    <location>
        <position position="123"/>
    </location>
</feature>
<dbReference type="RefSeq" id="XP_022578076.1">
    <property type="nucleotide sequence ID" value="XM_022728419.1"/>
</dbReference>
<dbReference type="VEuPathDB" id="FungiDB:ASPZODRAFT_50745"/>
<dbReference type="PANTHER" id="PTHR35896">
    <property type="entry name" value="IG-LIKE DOMAIN-CONTAINING PROTEIN"/>
    <property type="match status" value="1"/>
</dbReference>
<evidence type="ECO:0000313" key="2">
    <source>
        <dbReference type="Proteomes" id="UP000184188"/>
    </source>
</evidence>
<protein>
    <submittedName>
        <fullName evidence="1">Uncharacterized protein</fullName>
    </submittedName>
</protein>
<evidence type="ECO:0000313" key="1">
    <source>
        <dbReference type="EMBL" id="OJJ43566.1"/>
    </source>
</evidence>
<organism evidence="1 2">
    <name type="scientific">Penicilliopsis zonata CBS 506.65</name>
    <dbReference type="NCBI Taxonomy" id="1073090"/>
    <lineage>
        <taxon>Eukaryota</taxon>
        <taxon>Fungi</taxon>
        <taxon>Dikarya</taxon>
        <taxon>Ascomycota</taxon>
        <taxon>Pezizomycotina</taxon>
        <taxon>Eurotiomycetes</taxon>
        <taxon>Eurotiomycetidae</taxon>
        <taxon>Eurotiales</taxon>
        <taxon>Aspergillaceae</taxon>
        <taxon>Penicilliopsis</taxon>
    </lineage>
</organism>
<dbReference type="PANTHER" id="PTHR35896:SF3">
    <property type="entry name" value="MAJOR FACILITATOR SUPERFAMILY TRANSPORTER"/>
    <property type="match status" value="1"/>
</dbReference>
<feature type="non-terminal residue" evidence="1">
    <location>
        <position position="1"/>
    </location>
</feature>
<dbReference type="InterPro" id="IPR053008">
    <property type="entry name" value="Phomopsin_biosynth_assoc"/>
</dbReference>
<dbReference type="AlphaFoldDB" id="A0A1L9S8S9"/>
<reference evidence="2" key="1">
    <citation type="journal article" date="2017" name="Genome Biol.">
        <title>Comparative genomics reveals high biological diversity and specific adaptations in the industrially and medically important fungal genus Aspergillus.</title>
        <authorList>
            <person name="de Vries R.P."/>
            <person name="Riley R."/>
            <person name="Wiebenga A."/>
            <person name="Aguilar-Osorio G."/>
            <person name="Amillis S."/>
            <person name="Uchima C.A."/>
            <person name="Anderluh G."/>
            <person name="Asadollahi M."/>
            <person name="Askin M."/>
            <person name="Barry K."/>
            <person name="Battaglia E."/>
            <person name="Bayram O."/>
            <person name="Benocci T."/>
            <person name="Braus-Stromeyer S.A."/>
            <person name="Caldana C."/>
            <person name="Canovas D."/>
            <person name="Cerqueira G.C."/>
            <person name="Chen F."/>
            <person name="Chen W."/>
            <person name="Choi C."/>
            <person name="Clum A."/>
            <person name="Dos Santos R.A."/>
            <person name="Damasio A.R."/>
            <person name="Diallinas G."/>
            <person name="Emri T."/>
            <person name="Fekete E."/>
            <person name="Flipphi M."/>
            <person name="Freyberg S."/>
            <person name="Gallo A."/>
            <person name="Gournas C."/>
            <person name="Habgood R."/>
            <person name="Hainaut M."/>
            <person name="Harispe M.L."/>
            <person name="Henrissat B."/>
            <person name="Hilden K.S."/>
            <person name="Hope R."/>
            <person name="Hossain A."/>
            <person name="Karabika E."/>
            <person name="Karaffa L."/>
            <person name="Karanyi Z."/>
            <person name="Krasevec N."/>
            <person name="Kuo A."/>
            <person name="Kusch H."/>
            <person name="LaButti K."/>
            <person name="Lagendijk E.L."/>
            <person name="Lapidus A."/>
            <person name="Levasseur A."/>
            <person name="Lindquist E."/>
            <person name="Lipzen A."/>
            <person name="Logrieco A.F."/>
            <person name="MacCabe A."/>
            <person name="Maekelae M.R."/>
            <person name="Malavazi I."/>
            <person name="Melin P."/>
            <person name="Meyer V."/>
            <person name="Mielnichuk N."/>
            <person name="Miskei M."/>
            <person name="Molnar A.P."/>
            <person name="Mule G."/>
            <person name="Ngan C.Y."/>
            <person name="Orejas M."/>
            <person name="Orosz E."/>
            <person name="Ouedraogo J.P."/>
            <person name="Overkamp K.M."/>
            <person name="Park H.-S."/>
            <person name="Perrone G."/>
            <person name="Piumi F."/>
            <person name="Punt P.J."/>
            <person name="Ram A.F."/>
            <person name="Ramon A."/>
            <person name="Rauscher S."/>
            <person name="Record E."/>
            <person name="Riano-Pachon D.M."/>
            <person name="Robert V."/>
            <person name="Roehrig J."/>
            <person name="Ruller R."/>
            <person name="Salamov A."/>
            <person name="Salih N.S."/>
            <person name="Samson R.A."/>
            <person name="Sandor E."/>
            <person name="Sanguinetti M."/>
            <person name="Schuetze T."/>
            <person name="Sepcic K."/>
            <person name="Shelest E."/>
            <person name="Sherlock G."/>
            <person name="Sophianopoulou V."/>
            <person name="Squina F.M."/>
            <person name="Sun H."/>
            <person name="Susca A."/>
            <person name="Todd R.B."/>
            <person name="Tsang A."/>
            <person name="Unkles S.E."/>
            <person name="van de Wiele N."/>
            <person name="van Rossen-Uffink D."/>
            <person name="Oliveira J.V."/>
            <person name="Vesth T.C."/>
            <person name="Visser J."/>
            <person name="Yu J.-H."/>
            <person name="Zhou M."/>
            <person name="Andersen M.R."/>
            <person name="Archer D.B."/>
            <person name="Baker S.E."/>
            <person name="Benoit I."/>
            <person name="Brakhage A.A."/>
            <person name="Braus G.H."/>
            <person name="Fischer R."/>
            <person name="Frisvad J.C."/>
            <person name="Goldman G.H."/>
            <person name="Houbraken J."/>
            <person name="Oakley B."/>
            <person name="Pocsi I."/>
            <person name="Scazzocchio C."/>
            <person name="Seiboth B."/>
            <person name="vanKuyk P.A."/>
            <person name="Wortman J."/>
            <person name="Dyer P.S."/>
            <person name="Grigoriev I.V."/>
        </authorList>
    </citation>
    <scope>NUCLEOTIDE SEQUENCE [LARGE SCALE GENOMIC DNA]</scope>
    <source>
        <strain evidence="2">CBS 506.65</strain>
    </source>
</reference>
<dbReference type="OrthoDB" id="3501153at2759"/>
<gene>
    <name evidence="1" type="ORF">ASPZODRAFT_50745</name>
</gene>
<dbReference type="GeneID" id="34614883"/>
<accession>A0A1L9S8S9</accession>
<name>A0A1L9S8S9_9EURO</name>
<dbReference type="STRING" id="1073090.A0A1L9S8S9"/>